<protein>
    <recommendedName>
        <fullName evidence="4">Bifunctional inhibitor/plant lipid transfer protein/seed storage helical domain-containing protein</fullName>
    </recommendedName>
</protein>
<keyword evidence="3" id="KW-1185">Reference proteome</keyword>
<sequence>MSIMEHHVRRLLLVLLFAAAAMATSEVETTPPFPDKMDLPPLPSPADIPVTPPCLNSISVCALVYQDPSKLAPCCVAVKKLFGSDPECICNGIAEAQKVAKQSGLNYTVDGQEMFRRCEMPLTSCDPAGKPGSQSIGNGAPTRRSFGVFQILLVFPLFFMM</sequence>
<dbReference type="Gramene" id="TRITD4Bv1G205200.3">
    <property type="protein sequence ID" value="TRITD4Bv1G205200.3"/>
    <property type="gene ID" value="TRITD4Bv1G205200"/>
</dbReference>
<gene>
    <name evidence="2" type="ORF">TRITD_4Bv1G205200</name>
</gene>
<feature type="chain" id="PRO_5040215857" description="Bifunctional inhibitor/plant lipid transfer protein/seed storage helical domain-containing protein" evidence="1">
    <location>
        <begin position="24"/>
        <end position="161"/>
    </location>
</feature>
<evidence type="ECO:0008006" key="4">
    <source>
        <dbReference type="Google" id="ProtNLM"/>
    </source>
</evidence>
<dbReference type="EMBL" id="LT934118">
    <property type="protein sequence ID" value="VAI11630.1"/>
    <property type="molecule type" value="Genomic_DNA"/>
</dbReference>
<proteinExistence type="predicted"/>
<evidence type="ECO:0000256" key="1">
    <source>
        <dbReference type="SAM" id="SignalP"/>
    </source>
</evidence>
<dbReference type="OMA" id="HTAIMEH"/>
<reference evidence="2 3" key="1">
    <citation type="submission" date="2017-09" db="EMBL/GenBank/DDBJ databases">
        <authorList>
            <consortium name="International Durum Wheat Genome Sequencing Consortium (IDWGSC)"/>
            <person name="Milanesi L."/>
        </authorList>
    </citation>
    <scope>NUCLEOTIDE SEQUENCE [LARGE SCALE GENOMIC DNA]</scope>
    <source>
        <strain evidence="3">cv. Svevo</strain>
    </source>
</reference>
<dbReference type="CDD" id="cd00010">
    <property type="entry name" value="AAI_LTSS"/>
    <property type="match status" value="1"/>
</dbReference>
<organism evidence="2 3">
    <name type="scientific">Triticum turgidum subsp. durum</name>
    <name type="common">Durum wheat</name>
    <name type="synonym">Triticum durum</name>
    <dbReference type="NCBI Taxonomy" id="4567"/>
    <lineage>
        <taxon>Eukaryota</taxon>
        <taxon>Viridiplantae</taxon>
        <taxon>Streptophyta</taxon>
        <taxon>Embryophyta</taxon>
        <taxon>Tracheophyta</taxon>
        <taxon>Spermatophyta</taxon>
        <taxon>Magnoliopsida</taxon>
        <taxon>Liliopsida</taxon>
        <taxon>Poales</taxon>
        <taxon>Poaceae</taxon>
        <taxon>BOP clade</taxon>
        <taxon>Pooideae</taxon>
        <taxon>Triticodae</taxon>
        <taxon>Triticeae</taxon>
        <taxon>Triticinae</taxon>
        <taxon>Triticum</taxon>
    </lineage>
</organism>
<dbReference type="AlphaFoldDB" id="A0A9R0TDA3"/>
<feature type="signal peptide" evidence="1">
    <location>
        <begin position="1"/>
        <end position="23"/>
    </location>
</feature>
<keyword evidence="1" id="KW-0732">Signal</keyword>
<evidence type="ECO:0000313" key="2">
    <source>
        <dbReference type="EMBL" id="VAI11630.1"/>
    </source>
</evidence>
<name>A0A9R0TDA3_TRITD</name>
<dbReference type="Proteomes" id="UP000324705">
    <property type="component" value="Chromosome 4B"/>
</dbReference>
<evidence type="ECO:0000313" key="3">
    <source>
        <dbReference type="Proteomes" id="UP000324705"/>
    </source>
</evidence>
<accession>A0A9R0TDA3</accession>